<dbReference type="InterPro" id="IPR011009">
    <property type="entry name" value="Kinase-like_dom_sf"/>
</dbReference>
<dbReference type="Proteomes" id="UP000734854">
    <property type="component" value="Unassembled WGS sequence"/>
</dbReference>
<dbReference type="PANTHER" id="PTHR47989">
    <property type="entry name" value="OS01G0750732 PROTEIN"/>
    <property type="match status" value="1"/>
</dbReference>
<feature type="compositionally biased region" description="Polar residues" evidence="8">
    <location>
        <begin position="271"/>
        <end position="290"/>
    </location>
</feature>
<dbReference type="Gene3D" id="3.30.200.20">
    <property type="entry name" value="Phosphorylase Kinase, domain 1"/>
    <property type="match status" value="1"/>
</dbReference>
<reference evidence="10 11" key="1">
    <citation type="submission" date="2020-08" db="EMBL/GenBank/DDBJ databases">
        <title>Plant Genome Project.</title>
        <authorList>
            <person name="Zhang R.-G."/>
        </authorList>
    </citation>
    <scope>NUCLEOTIDE SEQUENCE [LARGE SCALE GENOMIC DNA]</scope>
    <source>
        <tissue evidence="10">Rhizome</tissue>
    </source>
</reference>
<sequence length="312" mass="34176">MELATNKFDISTQVGQGGYGKVYKGILVDGTVVAIKRAQQDSLQGSKEFFTEIELLSRLHHRNLVSLIGYCDEEDEQMLVYEFMPNGTLRDHLSAKSKEPLSFLMRLRIALGAARGILYLHTEADPPIFHRDIKASNILLDSRFTAKVADFGLSRLAPIPETEGTAPGHVSTVVKGTPVRKLSNTLQIQNVFSVFLNQVTVAHQSGMIFKMVDPRMGSCPSDCIEKFASLALRCVLDETDARPSMAEVMMELEAIWRLTPEADTTMPESIATESIGQSVPPSSSLDTRNSYLSSDVSGSNLISGAIPTIAPR</sequence>
<dbReference type="PROSITE" id="PS00108">
    <property type="entry name" value="PROTEIN_KINASE_ST"/>
    <property type="match status" value="1"/>
</dbReference>
<dbReference type="InterPro" id="IPR000719">
    <property type="entry name" value="Prot_kinase_dom"/>
</dbReference>
<dbReference type="AlphaFoldDB" id="A0A8J5M7F6"/>
<name>A0A8J5M7F6_ZINOF</name>
<feature type="region of interest" description="Disordered" evidence="8">
    <location>
        <begin position="270"/>
        <end position="290"/>
    </location>
</feature>
<protein>
    <recommendedName>
        <fullName evidence="9">Protein kinase domain-containing protein</fullName>
    </recommendedName>
</protein>
<dbReference type="PANTHER" id="PTHR47989:SF62">
    <property type="entry name" value="OS05G0423500 PROTEIN"/>
    <property type="match status" value="1"/>
</dbReference>
<dbReference type="PROSITE" id="PS00107">
    <property type="entry name" value="PROTEIN_KINASE_ATP"/>
    <property type="match status" value="1"/>
</dbReference>
<dbReference type="SUPFAM" id="SSF56112">
    <property type="entry name" value="Protein kinase-like (PK-like)"/>
    <property type="match status" value="1"/>
</dbReference>
<evidence type="ECO:0000313" key="11">
    <source>
        <dbReference type="Proteomes" id="UP000734854"/>
    </source>
</evidence>
<evidence type="ECO:0000256" key="4">
    <source>
        <dbReference type="ARBA" id="ARBA00022777"/>
    </source>
</evidence>
<dbReference type="InterPro" id="IPR008271">
    <property type="entry name" value="Ser/Thr_kinase_AS"/>
</dbReference>
<evidence type="ECO:0000256" key="1">
    <source>
        <dbReference type="ARBA" id="ARBA00022527"/>
    </source>
</evidence>
<keyword evidence="3 6" id="KW-0547">Nucleotide-binding</keyword>
<keyword evidence="5 6" id="KW-0067">ATP-binding</keyword>
<organism evidence="10 11">
    <name type="scientific">Zingiber officinale</name>
    <name type="common">Ginger</name>
    <name type="synonym">Amomum zingiber</name>
    <dbReference type="NCBI Taxonomy" id="94328"/>
    <lineage>
        <taxon>Eukaryota</taxon>
        <taxon>Viridiplantae</taxon>
        <taxon>Streptophyta</taxon>
        <taxon>Embryophyta</taxon>
        <taxon>Tracheophyta</taxon>
        <taxon>Spermatophyta</taxon>
        <taxon>Magnoliopsida</taxon>
        <taxon>Liliopsida</taxon>
        <taxon>Zingiberales</taxon>
        <taxon>Zingiberaceae</taxon>
        <taxon>Zingiber</taxon>
    </lineage>
</organism>
<dbReference type="PROSITE" id="PS50011">
    <property type="entry name" value="PROTEIN_KINASE_DOM"/>
    <property type="match status" value="1"/>
</dbReference>
<keyword evidence="2" id="KW-0808">Transferase</keyword>
<keyword evidence="11" id="KW-1185">Reference proteome</keyword>
<dbReference type="FunFam" id="3.30.200.20:FF:000039">
    <property type="entry name" value="receptor-like protein kinase FERONIA"/>
    <property type="match status" value="1"/>
</dbReference>
<feature type="domain" description="Protein kinase" evidence="9">
    <location>
        <begin position="8"/>
        <end position="255"/>
    </location>
</feature>
<keyword evidence="1 7" id="KW-0723">Serine/threonine-protein kinase</keyword>
<evidence type="ECO:0000256" key="3">
    <source>
        <dbReference type="ARBA" id="ARBA00022741"/>
    </source>
</evidence>
<gene>
    <name evidence="10" type="ORF">ZIOFF_000302</name>
</gene>
<keyword evidence="4" id="KW-0418">Kinase</keyword>
<dbReference type="EMBL" id="JACMSC010000001">
    <property type="protein sequence ID" value="KAG6535337.1"/>
    <property type="molecule type" value="Genomic_DNA"/>
</dbReference>
<feature type="binding site" evidence="6">
    <location>
        <position position="36"/>
    </location>
    <ligand>
        <name>ATP</name>
        <dbReference type="ChEBI" id="CHEBI:30616"/>
    </ligand>
</feature>
<dbReference type="GO" id="GO:0004674">
    <property type="term" value="F:protein serine/threonine kinase activity"/>
    <property type="evidence" value="ECO:0007669"/>
    <property type="project" value="UniProtKB-KW"/>
</dbReference>
<proteinExistence type="inferred from homology"/>
<evidence type="ECO:0000256" key="2">
    <source>
        <dbReference type="ARBA" id="ARBA00022679"/>
    </source>
</evidence>
<evidence type="ECO:0000259" key="9">
    <source>
        <dbReference type="PROSITE" id="PS50011"/>
    </source>
</evidence>
<evidence type="ECO:0000256" key="7">
    <source>
        <dbReference type="RuleBase" id="RU000304"/>
    </source>
</evidence>
<comment type="similarity">
    <text evidence="7">Belongs to the protein kinase superfamily.</text>
</comment>
<dbReference type="SMART" id="SM00220">
    <property type="entry name" value="S_TKc"/>
    <property type="match status" value="1"/>
</dbReference>
<evidence type="ECO:0000256" key="8">
    <source>
        <dbReference type="SAM" id="MobiDB-lite"/>
    </source>
</evidence>
<dbReference type="GO" id="GO:0005524">
    <property type="term" value="F:ATP binding"/>
    <property type="evidence" value="ECO:0007669"/>
    <property type="project" value="UniProtKB-UniRule"/>
</dbReference>
<dbReference type="InterPro" id="IPR017441">
    <property type="entry name" value="Protein_kinase_ATP_BS"/>
</dbReference>
<evidence type="ECO:0000256" key="5">
    <source>
        <dbReference type="ARBA" id="ARBA00022840"/>
    </source>
</evidence>
<comment type="caution">
    <text evidence="10">The sequence shown here is derived from an EMBL/GenBank/DDBJ whole genome shotgun (WGS) entry which is preliminary data.</text>
</comment>
<dbReference type="InterPro" id="IPR001245">
    <property type="entry name" value="Ser-Thr/Tyr_kinase_cat_dom"/>
</dbReference>
<dbReference type="Gene3D" id="1.10.510.10">
    <property type="entry name" value="Transferase(Phosphotransferase) domain 1"/>
    <property type="match status" value="2"/>
</dbReference>
<dbReference type="Pfam" id="PF07714">
    <property type="entry name" value="PK_Tyr_Ser-Thr"/>
    <property type="match status" value="1"/>
</dbReference>
<evidence type="ECO:0000256" key="6">
    <source>
        <dbReference type="PROSITE-ProRule" id="PRU10141"/>
    </source>
</evidence>
<evidence type="ECO:0000313" key="10">
    <source>
        <dbReference type="EMBL" id="KAG6535337.1"/>
    </source>
</evidence>
<accession>A0A8J5M7F6</accession>